<accession>A0A267F5E6</accession>
<dbReference type="PANTHER" id="PTHR37984:SF9">
    <property type="entry name" value="INTEGRASE CATALYTIC DOMAIN-CONTAINING PROTEIN"/>
    <property type="match status" value="1"/>
</dbReference>
<dbReference type="InterPro" id="IPR001878">
    <property type="entry name" value="Znf_CCHC"/>
</dbReference>
<keyword evidence="5" id="KW-1185">Reference proteome</keyword>
<dbReference type="InterPro" id="IPR043502">
    <property type="entry name" value="DNA/RNA_pol_sf"/>
</dbReference>
<evidence type="ECO:0000313" key="4">
    <source>
        <dbReference type="EMBL" id="PAA68329.1"/>
    </source>
</evidence>
<dbReference type="GO" id="GO:0003676">
    <property type="term" value="F:nucleic acid binding"/>
    <property type="evidence" value="ECO:0007669"/>
    <property type="project" value="InterPro"/>
</dbReference>
<name>A0A267F5E6_9PLAT</name>
<dbReference type="STRING" id="282301.A0A267F5E6"/>
<dbReference type="EMBL" id="NIVC01001403">
    <property type="protein sequence ID" value="PAA68329.1"/>
    <property type="molecule type" value="Genomic_DNA"/>
</dbReference>
<reference evidence="4 5" key="1">
    <citation type="submission" date="2017-06" db="EMBL/GenBank/DDBJ databases">
        <title>A platform for efficient transgenesis in Macrostomum lignano, a flatworm model organism for stem cell research.</title>
        <authorList>
            <person name="Berezikov E."/>
        </authorList>
    </citation>
    <scope>NUCLEOTIDE SEQUENCE [LARGE SCALE GENOMIC DNA]</scope>
    <source>
        <strain evidence="4">DV1</strain>
        <tissue evidence="4">Whole organism</tissue>
    </source>
</reference>
<sequence>MAPKIDVRSAPHFDIESQKELYPQWKLLWEAFEELSGLNSQDNEDEKKKYRLFALRQCLSMETLRVVDSLPHLTEENKNDTGEIIKALELFITGQRNEIFERREFWLRNQMEGESFSDWYVAIKEMASRCNFERCCGKCAECQIRDKIVMGLRDHSTVEKLLEEGSELTLERAKTICESMESSKKNCTAMKGETSTISAVRRVSSYKKAKQTAAADVRQAGGPAQRSQIVAKHPICKFCGREHERGKEKCPAWGKSCTKCGKANHFAKQCRNGKPHKTSDNMNSIFAATKTENSEIASSCVRLSVKTDDGVRVIPALTDTGAFINAIPVKMLRTIGIEERSLCKSDIRPRAVDGRLLKSKGSIMLQVSMGETQVTRKFQVISGISTAILSREICWELRLKPESFPHQIVANISKPAGVNSAQQVMEEFSDVFSGKISKMAGEVFKIKISTDAKPFAISAPRRIAEPLKPLLKNELEELEREGIIARVTEPTEWCAPITVQPKKYRTKIRLCVDLRNLNKYVIRERYVSQTPFEVVSNIQTGAKFFTTVDAIKGYHQIPIDQESQLLTTFITLFGRYKYLRAPFGLSSISEHYNRRVDEVLENLKNTYHIVDDVHVLLAHKEFDEHLLAVREFLTRCRDRGVSLNPEKFVFAQPSVTFAGFRLDEDGYSVDPGIVRAIREFPKPENLTDLRAFFGLVNQVGFCSDKIASLGEPLRNLLKSKNDFLWDSQHDKAFDVMRQELSNIPTMAYYDQKRKTALHTDASRLNGLGFVLKQKQDDDSWKVVQAGSRFISETEKRYAMIELELLAVVWAAKRCRLFLEGLHQFDIVIDHKPLEPILNNYTLTRSRIRDYRGYARSLTASSTRPGGLKAVTTKRQMLCQERLWSLQPGTTK</sequence>
<keyword evidence="1" id="KW-0863">Zinc-finger</keyword>
<dbReference type="CDD" id="cd01647">
    <property type="entry name" value="RT_LTR"/>
    <property type="match status" value="1"/>
</dbReference>
<proteinExistence type="predicted"/>
<dbReference type="Pfam" id="PF17919">
    <property type="entry name" value="RT_RNaseH_2"/>
    <property type="match status" value="1"/>
</dbReference>
<dbReference type="PROSITE" id="PS50158">
    <property type="entry name" value="ZF_CCHC"/>
    <property type="match status" value="1"/>
</dbReference>
<feature type="domain" description="CCHC-type" evidence="2">
    <location>
        <begin position="257"/>
        <end position="272"/>
    </location>
</feature>
<keyword evidence="1" id="KW-0479">Metal-binding</keyword>
<dbReference type="InterPro" id="IPR041577">
    <property type="entry name" value="RT_RNaseH_2"/>
</dbReference>
<evidence type="ECO:0000259" key="3">
    <source>
        <dbReference type="PROSITE" id="PS50878"/>
    </source>
</evidence>
<dbReference type="SMART" id="SM00343">
    <property type="entry name" value="ZnF_C2HC"/>
    <property type="match status" value="1"/>
</dbReference>
<evidence type="ECO:0000259" key="2">
    <source>
        <dbReference type="PROSITE" id="PS50158"/>
    </source>
</evidence>
<dbReference type="Pfam" id="PF00078">
    <property type="entry name" value="RVT_1"/>
    <property type="match status" value="1"/>
</dbReference>
<keyword evidence="1" id="KW-0862">Zinc</keyword>
<protein>
    <recommendedName>
        <fullName evidence="6">Reverse transcriptase</fullName>
    </recommendedName>
</protein>
<gene>
    <name evidence="4" type="ORF">BOX15_Mlig030097g1</name>
</gene>
<dbReference type="SUPFAM" id="SSF56672">
    <property type="entry name" value="DNA/RNA polymerases"/>
    <property type="match status" value="1"/>
</dbReference>
<feature type="domain" description="Reverse transcriptase" evidence="3">
    <location>
        <begin position="481"/>
        <end position="662"/>
    </location>
</feature>
<dbReference type="InterPro" id="IPR000477">
    <property type="entry name" value="RT_dom"/>
</dbReference>
<dbReference type="InterPro" id="IPR043128">
    <property type="entry name" value="Rev_trsase/Diguanyl_cyclase"/>
</dbReference>
<organism evidence="4 5">
    <name type="scientific">Macrostomum lignano</name>
    <dbReference type="NCBI Taxonomy" id="282301"/>
    <lineage>
        <taxon>Eukaryota</taxon>
        <taxon>Metazoa</taxon>
        <taxon>Spiralia</taxon>
        <taxon>Lophotrochozoa</taxon>
        <taxon>Platyhelminthes</taxon>
        <taxon>Rhabditophora</taxon>
        <taxon>Macrostomorpha</taxon>
        <taxon>Macrostomida</taxon>
        <taxon>Macrostomidae</taxon>
        <taxon>Macrostomum</taxon>
    </lineage>
</organism>
<dbReference type="AlphaFoldDB" id="A0A267F5E6"/>
<dbReference type="Gene3D" id="3.10.10.10">
    <property type="entry name" value="HIV Type 1 Reverse Transcriptase, subunit A, domain 1"/>
    <property type="match status" value="1"/>
</dbReference>
<dbReference type="PANTHER" id="PTHR37984">
    <property type="entry name" value="PROTEIN CBG26694"/>
    <property type="match status" value="1"/>
</dbReference>
<dbReference type="Gene3D" id="3.30.70.270">
    <property type="match status" value="2"/>
</dbReference>
<dbReference type="InterPro" id="IPR050951">
    <property type="entry name" value="Retrovirus_Pol_polyprotein"/>
</dbReference>
<dbReference type="Proteomes" id="UP000215902">
    <property type="component" value="Unassembled WGS sequence"/>
</dbReference>
<evidence type="ECO:0000256" key="1">
    <source>
        <dbReference type="PROSITE-ProRule" id="PRU00047"/>
    </source>
</evidence>
<evidence type="ECO:0008006" key="6">
    <source>
        <dbReference type="Google" id="ProtNLM"/>
    </source>
</evidence>
<dbReference type="OrthoDB" id="6139267at2759"/>
<dbReference type="GO" id="GO:0008270">
    <property type="term" value="F:zinc ion binding"/>
    <property type="evidence" value="ECO:0007669"/>
    <property type="project" value="UniProtKB-KW"/>
</dbReference>
<comment type="caution">
    <text evidence="4">The sequence shown here is derived from an EMBL/GenBank/DDBJ whole genome shotgun (WGS) entry which is preliminary data.</text>
</comment>
<dbReference type="PROSITE" id="PS50878">
    <property type="entry name" value="RT_POL"/>
    <property type="match status" value="1"/>
</dbReference>
<evidence type="ECO:0000313" key="5">
    <source>
        <dbReference type="Proteomes" id="UP000215902"/>
    </source>
</evidence>